<evidence type="ECO:0000313" key="2">
    <source>
        <dbReference type="EMBL" id="SVB64604.1"/>
    </source>
</evidence>
<dbReference type="Pfam" id="PF13453">
    <property type="entry name" value="Zn_ribbon_TFIIB"/>
    <property type="match status" value="2"/>
</dbReference>
<sequence>MKCPACKNVLTKIVQAGVKVLVCQDECGGLWFSRPQLMRLEKLKSGLGTSLLKINRADGVRGDRGVEHICPQCKTTLLFRHFFSKELDTEVNQCAKCGGFWIDVAGLAKLQSMNGQQKQKAMDKYFSIIFYKKISGIHIINEDVAMAVKNIIQIFQFLC</sequence>
<feature type="domain" description="Transcription factor zinc-finger" evidence="1">
    <location>
        <begin position="2"/>
        <end position="40"/>
    </location>
</feature>
<protein>
    <recommendedName>
        <fullName evidence="1">Transcription factor zinc-finger domain-containing protein</fullName>
    </recommendedName>
</protein>
<dbReference type="AlphaFoldDB" id="A0A382FQG7"/>
<organism evidence="2">
    <name type="scientific">marine metagenome</name>
    <dbReference type="NCBI Taxonomy" id="408172"/>
    <lineage>
        <taxon>unclassified sequences</taxon>
        <taxon>metagenomes</taxon>
        <taxon>ecological metagenomes</taxon>
    </lineage>
</organism>
<dbReference type="InterPro" id="IPR027392">
    <property type="entry name" value="TF_Znf"/>
</dbReference>
<feature type="domain" description="Transcription factor zinc-finger" evidence="1">
    <location>
        <begin position="69"/>
        <end position="110"/>
    </location>
</feature>
<gene>
    <name evidence="2" type="ORF">METZ01_LOCUS217458</name>
</gene>
<proteinExistence type="predicted"/>
<feature type="non-terminal residue" evidence="2">
    <location>
        <position position="159"/>
    </location>
</feature>
<accession>A0A382FQG7</accession>
<dbReference type="EMBL" id="UINC01050986">
    <property type="protein sequence ID" value="SVB64604.1"/>
    <property type="molecule type" value="Genomic_DNA"/>
</dbReference>
<reference evidence="2" key="1">
    <citation type="submission" date="2018-05" db="EMBL/GenBank/DDBJ databases">
        <authorList>
            <person name="Lanie J.A."/>
            <person name="Ng W.-L."/>
            <person name="Kazmierczak K.M."/>
            <person name="Andrzejewski T.M."/>
            <person name="Davidsen T.M."/>
            <person name="Wayne K.J."/>
            <person name="Tettelin H."/>
            <person name="Glass J.I."/>
            <person name="Rusch D."/>
            <person name="Podicherti R."/>
            <person name="Tsui H.-C.T."/>
            <person name="Winkler M.E."/>
        </authorList>
    </citation>
    <scope>NUCLEOTIDE SEQUENCE</scope>
</reference>
<name>A0A382FQG7_9ZZZZ</name>
<evidence type="ECO:0000259" key="1">
    <source>
        <dbReference type="Pfam" id="PF13453"/>
    </source>
</evidence>